<feature type="transmembrane region" description="Helical" evidence="1">
    <location>
        <begin position="45"/>
        <end position="63"/>
    </location>
</feature>
<organism evidence="2 3">
    <name type="scientific">Spirilliplanes yamanashiensis</name>
    <dbReference type="NCBI Taxonomy" id="42233"/>
    <lineage>
        <taxon>Bacteria</taxon>
        <taxon>Bacillati</taxon>
        <taxon>Actinomycetota</taxon>
        <taxon>Actinomycetes</taxon>
        <taxon>Micromonosporales</taxon>
        <taxon>Micromonosporaceae</taxon>
        <taxon>Spirilliplanes</taxon>
    </lineage>
</organism>
<feature type="transmembrane region" description="Helical" evidence="1">
    <location>
        <begin position="164"/>
        <end position="183"/>
    </location>
</feature>
<evidence type="ECO:0000256" key="1">
    <source>
        <dbReference type="SAM" id="Phobius"/>
    </source>
</evidence>
<keyword evidence="1" id="KW-0812">Transmembrane</keyword>
<feature type="transmembrane region" description="Helical" evidence="1">
    <location>
        <begin position="190"/>
        <end position="212"/>
    </location>
</feature>
<evidence type="ECO:0000313" key="2">
    <source>
        <dbReference type="EMBL" id="GIJ03746.1"/>
    </source>
</evidence>
<sequence>MAGIAPVRADRRGAVVGVVAVLGGFLLGVLDFVWIKVVPFPFGDLGNSSAVWAVAAFSFGYWVRSGWVRAAVGAAVLLVVAVPSYYLAATVIQGDDVTQLWAAPSVLWMAFAVVAGVVFGVAGVWARAAGWWRTVGIALPAAVLFAEAALQARRIGDPSYGTDPVWSVVIRGGLGILVVAVVARTNRQRVASLAVAVPLALLGFAAFALAGFG</sequence>
<keyword evidence="1" id="KW-1133">Transmembrane helix</keyword>
<comment type="caution">
    <text evidence="2">The sequence shown here is derived from an EMBL/GenBank/DDBJ whole genome shotgun (WGS) entry which is preliminary data.</text>
</comment>
<dbReference type="RefSeq" id="WP_306890420.1">
    <property type="nucleotide sequence ID" value="NZ_BAAAGJ010000002.1"/>
</dbReference>
<dbReference type="Proteomes" id="UP000652013">
    <property type="component" value="Unassembled WGS sequence"/>
</dbReference>
<evidence type="ECO:0000313" key="3">
    <source>
        <dbReference type="Proteomes" id="UP000652013"/>
    </source>
</evidence>
<dbReference type="InterPro" id="IPR045393">
    <property type="entry name" value="DUF6518"/>
</dbReference>
<feature type="transmembrane region" description="Helical" evidence="1">
    <location>
        <begin position="100"/>
        <end position="124"/>
    </location>
</feature>
<dbReference type="EMBL" id="BOOY01000024">
    <property type="protein sequence ID" value="GIJ03746.1"/>
    <property type="molecule type" value="Genomic_DNA"/>
</dbReference>
<feature type="transmembrane region" description="Helical" evidence="1">
    <location>
        <begin position="70"/>
        <end position="88"/>
    </location>
</feature>
<protein>
    <submittedName>
        <fullName evidence="2">Uncharacterized protein</fullName>
    </submittedName>
</protein>
<dbReference type="Pfam" id="PF20128">
    <property type="entry name" value="DUF6518"/>
    <property type="match status" value="1"/>
</dbReference>
<proteinExistence type="predicted"/>
<keyword evidence="1" id="KW-0472">Membrane</keyword>
<keyword evidence="3" id="KW-1185">Reference proteome</keyword>
<feature type="transmembrane region" description="Helical" evidence="1">
    <location>
        <begin position="12"/>
        <end position="33"/>
    </location>
</feature>
<feature type="transmembrane region" description="Helical" evidence="1">
    <location>
        <begin position="131"/>
        <end position="152"/>
    </location>
</feature>
<accession>A0A8J4DJE6</accession>
<gene>
    <name evidence="2" type="ORF">Sya03_30980</name>
</gene>
<name>A0A8J4DJE6_9ACTN</name>
<dbReference type="AlphaFoldDB" id="A0A8J4DJE6"/>
<reference evidence="2" key="1">
    <citation type="submission" date="2021-01" db="EMBL/GenBank/DDBJ databases">
        <title>Whole genome shotgun sequence of Spirilliplanes yamanashiensis NBRC 15828.</title>
        <authorList>
            <person name="Komaki H."/>
            <person name="Tamura T."/>
        </authorList>
    </citation>
    <scope>NUCLEOTIDE SEQUENCE</scope>
    <source>
        <strain evidence="2">NBRC 15828</strain>
    </source>
</reference>